<evidence type="ECO:0000259" key="9">
    <source>
        <dbReference type="Pfam" id="PF09816"/>
    </source>
</evidence>
<dbReference type="EMBL" id="CAJOBE010000104">
    <property type="protein sequence ID" value="CAF3569482.1"/>
    <property type="molecule type" value="Genomic_DNA"/>
</dbReference>
<dbReference type="PANTHER" id="PTHR15970">
    <property type="entry name" value="ELL-ASSOCIATED FACTOR EAF"/>
    <property type="match status" value="1"/>
</dbReference>
<feature type="region of interest" description="Disordered" evidence="8">
    <location>
        <begin position="178"/>
        <end position="264"/>
    </location>
</feature>
<dbReference type="GO" id="GO:0003711">
    <property type="term" value="F:transcription elongation factor activity"/>
    <property type="evidence" value="ECO:0007669"/>
    <property type="project" value="TreeGrafter"/>
</dbReference>
<keyword evidence="6" id="KW-0804">Transcription</keyword>
<evidence type="ECO:0000256" key="2">
    <source>
        <dbReference type="ARBA" id="ARBA00007798"/>
    </source>
</evidence>
<feature type="compositionally biased region" description="Low complexity" evidence="8">
    <location>
        <begin position="178"/>
        <end position="187"/>
    </location>
</feature>
<protein>
    <recommendedName>
        <fullName evidence="9">Transcription elongation factor Eaf N-terminal domain-containing protein</fullName>
    </recommendedName>
</protein>
<keyword evidence="3" id="KW-0597">Phosphoprotein</keyword>
<accession>A0A818LGD7</accession>
<dbReference type="AlphaFoldDB" id="A0A818LGD7"/>
<keyword evidence="5" id="KW-0010">Activator</keyword>
<comment type="similarity">
    <text evidence="2">Belongs to the EAF family.</text>
</comment>
<dbReference type="GO" id="GO:0032783">
    <property type="term" value="C:super elongation complex"/>
    <property type="evidence" value="ECO:0007669"/>
    <property type="project" value="InterPro"/>
</dbReference>
<dbReference type="Proteomes" id="UP000663889">
    <property type="component" value="Unassembled WGS sequence"/>
</dbReference>
<reference evidence="11" key="1">
    <citation type="submission" date="2021-02" db="EMBL/GenBank/DDBJ databases">
        <authorList>
            <person name="Nowell W R."/>
        </authorList>
    </citation>
    <scope>NUCLEOTIDE SEQUENCE</scope>
</reference>
<proteinExistence type="inferred from homology"/>
<keyword evidence="4" id="KW-0805">Transcription regulation</keyword>
<dbReference type="PANTHER" id="PTHR15970:SF2">
    <property type="entry name" value="ELL-ASSOCIATED FACTOR EAF"/>
    <property type="match status" value="1"/>
</dbReference>
<evidence type="ECO:0000256" key="8">
    <source>
        <dbReference type="SAM" id="MobiDB-lite"/>
    </source>
</evidence>
<comment type="caution">
    <text evidence="11">The sequence shown here is derived from an EMBL/GenBank/DDBJ whole genome shotgun (WGS) entry which is preliminary data.</text>
</comment>
<evidence type="ECO:0000256" key="6">
    <source>
        <dbReference type="ARBA" id="ARBA00023163"/>
    </source>
</evidence>
<evidence type="ECO:0000256" key="4">
    <source>
        <dbReference type="ARBA" id="ARBA00023015"/>
    </source>
</evidence>
<dbReference type="InterPro" id="IPR027093">
    <property type="entry name" value="EAF_fam"/>
</dbReference>
<dbReference type="Proteomes" id="UP000663874">
    <property type="component" value="Unassembled WGS sequence"/>
</dbReference>
<evidence type="ECO:0000256" key="5">
    <source>
        <dbReference type="ARBA" id="ARBA00023159"/>
    </source>
</evidence>
<evidence type="ECO:0000256" key="7">
    <source>
        <dbReference type="ARBA" id="ARBA00023242"/>
    </source>
</evidence>
<dbReference type="InterPro" id="IPR019194">
    <property type="entry name" value="Tscrpt_elong_fac_Eaf_N"/>
</dbReference>
<evidence type="ECO:0000256" key="3">
    <source>
        <dbReference type="ARBA" id="ARBA00022553"/>
    </source>
</evidence>
<name>A0A818LGD7_9BILA</name>
<evidence type="ECO:0000313" key="12">
    <source>
        <dbReference type="Proteomes" id="UP000663874"/>
    </source>
</evidence>
<dbReference type="Pfam" id="PF09816">
    <property type="entry name" value="EAF"/>
    <property type="match status" value="1"/>
</dbReference>
<dbReference type="EMBL" id="CAJNOU010000260">
    <property type="protein sequence ID" value="CAF0936621.1"/>
    <property type="molecule type" value="Genomic_DNA"/>
</dbReference>
<evidence type="ECO:0000313" key="10">
    <source>
        <dbReference type="EMBL" id="CAF0936621.1"/>
    </source>
</evidence>
<feature type="compositionally biased region" description="Polar residues" evidence="8">
    <location>
        <begin position="246"/>
        <end position="258"/>
    </location>
</feature>
<sequence length="264" mass="28687">MASMTNSNPLLEYLEDGKVYDLEFGDTWNSINDGNPSKYAYHTIKYDFKPASVAKSEQAELSVGPNQDVSITLPNVEGSLTPSTKFSGNTKSYTPKECLMIIDPHTGKIVLERLSANVRVKNVRAENRPVNQPIKPAVARANVTESQPDKKSTKTTTTAAVATTTTATAAVAVATTTNKSTTQKVTNPSKPIVTAPVKPMPNRPVLSPADDRLSDEESSPDLFEHVPIYPSNPAPVQTHVMPRHLSPNTLEQDLQLSDTTDEED</sequence>
<dbReference type="GO" id="GO:0006368">
    <property type="term" value="P:transcription elongation by RNA polymerase II"/>
    <property type="evidence" value="ECO:0007669"/>
    <property type="project" value="InterPro"/>
</dbReference>
<evidence type="ECO:0000313" key="11">
    <source>
        <dbReference type="EMBL" id="CAF3569482.1"/>
    </source>
</evidence>
<gene>
    <name evidence="11" type="ORF">FNK824_LOCUS1870</name>
    <name evidence="10" type="ORF">SEV965_LOCUS7473</name>
</gene>
<organism evidence="11 12">
    <name type="scientific">Rotaria sordida</name>
    <dbReference type="NCBI Taxonomy" id="392033"/>
    <lineage>
        <taxon>Eukaryota</taxon>
        <taxon>Metazoa</taxon>
        <taxon>Spiralia</taxon>
        <taxon>Gnathifera</taxon>
        <taxon>Rotifera</taxon>
        <taxon>Eurotatoria</taxon>
        <taxon>Bdelloidea</taxon>
        <taxon>Philodinida</taxon>
        <taxon>Philodinidae</taxon>
        <taxon>Rotaria</taxon>
    </lineage>
</organism>
<comment type="subcellular location">
    <subcellularLocation>
        <location evidence="1">Nucleus</location>
    </subcellularLocation>
</comment>
<feature type="domain" description="Transcription elongation factor Eaf N-terminal" evidence="9">
    <location>
        <begin position="20"/>
        <end position="125"/>
    </location>
</feature>
<evidence type="ECO:0000256" key="1">
    <source>
        <dbReference type="ARBA" id="ARBA00004123"/>
    </source>
</evidence>
<keyword evidence="7" id="KW-0539">Nucleus</keyword>